<protein>
    <submittedName>
        <fullName evidence="5">DNA-binding transcriptional regulator, MurR/RpiR family, contains HTH and SIS domains</fullName>
    </submittedName>
</protein>
<accession>A0A239ITX4</accession>
<dbReference type="SUPFAM" id="SSF46689">
    <property type="entry name" value="Homeodomain-like"/>
    <property type="match status" value="1"/>
</dbReference>
<dbReference type="InterPro" id="IPR036388">
    <property type="entry name" value="WH-like_DNA-bd_sf"/>
</dbReference>
<gene>
    <name evidence="5" type="ORF">SAMN05421812_102564</name>
</gene>
<evidence type="ECO:0000256" key="1">
    <source>
        <dbReference type="ARBA" id="ARBA00023015"/>
    </source>
</evidence>
<organism evidence="5 6">
    <name type="scientific">Asanoa hainanensis</name>
    <dbReference type="NCBI Taxonomy" id="560556"/>
    <lineage>
        <taxon>Bacteria</taxon>
        <taxon>Bacillati</taxon>
        <taxon>Actinomycetota</taxon>
        <taxon>Actinomycetes</taxon>
        <taxon>Micromonosporales</taxon>
        <taxon>Micromonosporaceae</taxon>
        <taxon>Asanoa</taxon>
    </lineage>
</organism>
<dbReference type="EMBL" id="FZPH01000002">
    <property type="protein sequence ID" value="SNS97041.1"/>
    <property type="molecule type" value="Genomic_DNA"/>
</dbReference>
<keyword evidence="2 5" id="KW-0238">DNA-binding</keyword>
<dbReference type="InterPro" id="IPR046348">
    <property type="entry name" value="SIS_dom_sf"/>
</dbReference>
<name>A0A239ITX4_9ACTN</name>
<dbReference type="InterPro" id="IPR001347">
    <property type="entry name" value="SIS_dom"/>
</dbReference>
<evidence type="ECO:0000313" key="6">
    <source>
        <dbReference type="Proteomes" id="UP000198362"/>
    </source>
</evidence>
<dbReference type="GO" id="GO:1901135">
    <property type="term" value="P:carbohydrate derivative metabolic process"/>
    <property type="evidence" value="ECO:0007669"/>
    <property type="project" value="InterPro"/>
</dbReference>
<evidence type="ECO:0000256" key="3">
    <source>
        <dbReference type="ARBA" id="ARBA00023163"/>
    </source>
</evidence>
<dbReference type="Gene3D" id="3.40.50.10490">
    <property type="entry name" value="Glucose-6-phosphate isomerase like protein, domain 1"/>
    <property type="match status" value="1"/>
</dbReference>
<dbReference type="Pfam" id="PF01380">
    <property type="entry name" value="SIS"/>
    <property type="match status" value="1"/>
</dbReference>
<dbReference type="InterPro" id="IPR009057">
    <property type="entry name" value="Homeodomain-like_sf"/>
</dbReference>
<dbReference type="Pfam" id="PF01418">
    <property type="entry name" value="HTH_6"/>
    <property type="match status" value="1"/>
</dbReference>
<dbReference type="GO" id="GO:0003700">
    <property type="term" value="F:DNA-binding transcription factor activity"/>
    <property type="evidence" value="ECO:0007669"/>
    <property type="project" value="InterPro"/>
</dbReference>
<dbReference type="GO" id="GO:0003677">
    <property type="term" value="F:DNA binding"/>
    <property type="evidence" value="ECO:0007669"/>
    <property type="project" value="UniProtKB-KW"/>
</dbReference>
<dbReference type="PROSITE" id="PS51071">
    <property type="entry name" value="HTH_RPIR"/>
    <property type="match status" value="1"/>
</dbReference>
<dbReference type="InterPro" id="IPR000281">
    <property type="entry name" value="HTH_RpiR"/>
</dbReference>
<dbReference type="Gene3D" id="1.10.10.10">
    <property type="entry name" value="Winged helix-like DNA-binding domain superfamily/Winged helix DNA-binding domain"/>
    <property type="match status" value="1"/>
</dbReference>
<keyword evidence="1" id="KW-0805">Transcription regulation</keyword>
<evidence type="ECO:0000256" key="2">
    <source>
        <dbReference type="ARBA" id="ARBA00023125"/>
    </source>
</evidence>
<dbReference type="AlphaFoldDB" id="A0A239ITX4"/>
<feature type="domain" description="HTH rpiR-type" evidence="4">
    <location>
        <begin position="1"/>
        <end position="73"/>
    </location>
</feature>
<dbReference type="PANTHER" id="PTHR30514">
    <property type="entry name" value="GLUCOKINASE"/>
    <property type="match status" value="1"/>
</dbReference>
<evidence type="ECO:0000313" key="5">
    <source>
        <dbReference type="EMBL" id="SNS97041.1"/>
    </source>
</evidence>
<dbReference type="PANTHER" id="PTHR30514:SF18">
    <property type="entry name" value="RPIR-FAMILY TRANSCRIPTIONAL REGULATOR"/>
    <property type="match status" value="1"/>
</dbReference>
<dbReference type="InterPro" id="IPR047640">
    <property type="entry name" value="RpiR-like"/>
</dbReference>
<dbReference type="SUPFAM" id="SSF53697">
    <property type="entry name" value="SIS domain"/>
    <property type="match status" value="1"/>
</dbReference>
<keyword evidence="3" id="KW-0804">Transcription</keyword>
<keyword evidence="6" id="KW-1185">Reference proteome</keyword>
<dbReference type="GO" id="GO:0097367">
    <property type="term" value="F:carbohydrate derivative binding"/>
    <property type="evidence" value="ECO:0007669"/>
    <property type="project" value="InterPro"/>
</dbReference>
<evidence type="ECO:0000259" key="4">
    <source>
        <dbReference type="PROSITE" id="PS51071"/>
    </source>
</evidence>
<dbReference type="InterPro" id="IPR035472">
    <property type="entry name" value="RpiR-like_SIS"/>
</dbReference>
<dbReference type="CDD" id="cd05013">
    <property type="entry name" value="SIS_RpiR"/>
    <property type="match status" value="1"/>
</dbReference>
<sequence length="271" mass="28854">MVDLFRGVRLTPTQRRIVHCLVQNASSAAYLSASEVAELAQVSQPSVTRLALALGYDGYPALRRKLREVVSPSIDVAWAGDNELQVALRAEADNLHDLASRLGDPDRLSRAGALLAASRPLPVLGLRSAAPLASYFAYFAAKVHPDVRLLETGGSMLADRVDQAREAGATALLAMVLPRYPREAVDALRAAQADGLSVVLITDSAVGPAADHADVVLTAAVGAQLVFDLHAAPMALAMVLLQALCDASPAESQRRLEEFERSASRRQLFVS</sequence>
<proteinExistence type="predicted"/>
<reference evidence="5 6" key="1">
    <citation type="submission" date="2017-06" db="EMBL/GenBank/DDBJ databases">
        <authorList>
            <person name="Kim H.J."/>
            <person name="Triplett B.A."/>
        </authorList>
    </citation>
    <scope>NUCLEOTIDE SEQUENCE [LARGE SCALE GENOMIC DNA]</scope>
    <source>
        <strain evidence="5 6">CGMCC 4.5593</strain>
    </source>
</reference>
<dbReference type="Proteomes" id="UP000198362">
    <property type="component" value="Unassembled WGS sequence"/>
</dbReference>